<dbReference type="CDD" id="cd04186">
    <property type="entry name" value="GT_2_like_c"/>
    <property type="match status" value="1"/>
</dbReference>
<keyword evidence="6" id="KW-1185">Reference proteome</keyword>
<sequence length="331" mass="38126">MQKAAIVILNYNGVAQLRKFIPSVVSFSSFDIVVIDNASTDASLDFLRKNFPQIKLEQLPENLGFAGGYTKGLGNLRGRYEYYILLNSDVEVTPLWDSELITWLENNPEVVAVQPKILKYDQKDFFEHAGAAGGFLDELGYPFCRGRIFETLESDKGQYEEDIRVDWTSGACMAVRSEMFHLFGGFDPLFFSHMEEIDLCWRWRNHGYPLYCLPKVQVFHVGGATLSPTHPRKTFLNFRNSLFLLRKNLDKWEYRKIYLKRILLDLLAAFVFLLRGLPSHSKAVIKAHIGFHKFKNKLHNSGKKSKKIGTMGVSSILWEYYLLGKKKFSEI</sequence>
<dbReference type="GO" id="GO:0016757">
    <property type="term" value="F:glycosyltransferase activity"/>
    <property type="evidence" value="ECO:0007669"/>
    <property type="project" value="UniProtKB-KW"/>
</dbReference>
<evidence type="ECO:0000256" key="1">
    <source>
        <dbReference type="ARBA" id="ARBA00006739"/>
    </source>
</evidence>
<organism evidence="5 6">
    <name type="scientific">Arthrospiribacter ruber</name>
    <dbReference type="NCBI Taxonomy" id="2487934"/>
    <lineage>
        <taxon>Bacteria</taxon>
        <taxon>Pseudomonadati</taxon>
        <taxon>Bacteroidota</taxon>
        <taxon>Cytophagia</taxon>
        <taxon>Cytophagales</taxon>
        <taxon>Cyclobacteriaceae</taxon>
        <taxon>Arthrospiribacter</taxon>
    </lineage>
</organism>
<keyword evidence="2" id="KW-0328">Glycosyltransferase</keyword>
<dbReference type="Proteomes" id="UP000727490">
    <property type="component" value="Unassembled WGS sequence"/>
</dbReference>
<feature type="domain" description="Glycosyltransferase 2-like" evidence="4">
    <location>
        <begin position="6"/>
        <end position="144"/>
    </location>
</feature>
<accession>A0A951IYZ7</accession>
<name>A0A951IYZ7_9BACT</name>
<dbReference type="Pfam" id="PF00535">
    <property type="entry name" value="Glycos_transf_2"/>
    <property type="match status" value="1"/>
</dbReference>
<evidence type="ECO:0000256" key="2">
    <source>
        <dbReference type="ARBA" id="ARBA00022676"/>
    </source>
</evidence>
<reference evidence="5 6" key="1">
    <citation type="journal article" date="2020" name="Syst. Appl. Microbiol.">
        <title>Arthrospiribacter ruber gen. nov., sp. nov., a novel bacterium isolated from Arthrospira cultures.</title>
        <authorList>
            <person name="Waleron M."/>
            <person name="Misztak A."/>
            <person name="Waleron M.M."/>
            <person name="Furmaniak M."/>
            <person name="Mrozik A."/>
            <person name="Waleron K."/>
        </authorList>
    </citation>
    <scope>NUCLEOTIDE SEQUENCE [LARGE SCALE GENOMIC DNA]</scope>
    <source>
        <strain evidence="5 6">DPMB0001</strain>
    </source>
</reference>
<dbReference type="PANTHER" id="PTHR43179:SF12">
    <property type="entry name" value="GALACTOFURANOSYLTRANSFERASE GLFT2"/>
    <property type="match status" value="1"/>
</dbReference>
<evidence type="ECO:0000313" key="5">
    <source>
        <dbReference type="EMBL" id="MBW3469730.1"/>
    </source>
</evidence>
<keyword evidence="3" id="KW-0808">Transferase</keyword>
<dbReference type="InterPro" id="IPR001173">
    <property type="entry name" value="Glyco_trans_2-like"/>
</dbReference>
<dbReference type="PANTHER" id="PTHR43179">
    <property type="entry name" value="RHAMNOSYLTRANSFERASE WBBL"/>
    <property type="match status" value="1"/>
</dbReference>
<evidence type="ECO:0000313" key="6">
    <source>
        <dbReference type="Proteomes" id="UP000727490"/>
    </source>
</evidence>
<gene>
    <name evidence="5" type="ORF">EGN73_18190</name>
</gene>
<dbReference type="EMBL" id="RPHB01000009">
    <property type="protein sequence ID" value="MBW3469730.1"/>
    <property type="molecule type" value="Genomic_DNA"/>
</dbReference>
<comment type="caution">
    <text evidence="5">The sequence shown here is derived from an EMBL/GenBank/DDBJ whole genome shotgun (WGS) entry which is preliminary data.</text>
</comment>
<comment type="similarity">
    <text evidence="1">Belongs to the glycosyltransferase 2 family.</text>
</comment>
<evidence type="ECO:0000256" key="3">
    <source>
        <dbReference type="ARBA" id="ARBA00022679"/>
    </source>
</evidence>
<proteinExistence type="inferred from homology"/>
<protein>
    <submittedName>
        <fullName evidence="5">Glycosyltransferase family 2 protein</fullName>
    </submittedName>
</protein>
<dbReference type="RefSeq" id="WP_219293042.1">
    <property type="nucleotide sequence ID" value="NZ_RPHB01000009.1"/>
</dbReference>
<dbReference type="AlphaFoldDB" id="A0A951IYZ7"/>
<evidence type="ECO:0000259" key="4">
    <source>
        <dbReference type="Pfam" id="PF00535"/>
    </source>
</evidence>